<dbReference type="Gene3D" id="4.10.60.10">
    <property type="entry name" value="Zinc finger, CCHC-type"/>
    <property type="match status" value="1"/>
</dbReference>
<comment type="subcellular location">
    <subcellularLocation>
        <location evidence="1">Membrane</location>
        <topology evidence="1">Multi-pass membrane protein</topology>
    </subcellularLocation>
</comment>
<keyword evidence="9" id="KW-1185">Reference proteome</keyword>
<sequence length="991" mass="110333">MAGNRAEQSLYFVRQVVEGRWFSVFASFLIMIGAGSTYVFGTYSKVMKAQFDYSQTQVNTLGFFKDLGSNLGVFAGLLAEVAPPWVLFVVGSSLNFVSYFMIWLSLTHRIAKPEFWHMCTYICLAANSQNFANTAVLVTSVKNFPERRGIILGLLKGFVGVGGAILTQMYLAIYGHENQVNLVLLLSWFPTIISLVFLLTIRPIKVRKHPDELRVMYHLLYVSIILALFLLFLTITQKQAVFSQEGYMSGAAVIASLLSIPLLIAVREEFLLFKLNKETTNPSVTVSILDQQRPAPMLDEIVEAEPSCMSSVFNKPQRGDDYTILQALFSKDMALIFVGALCGCGSSIAAIDNLGQIGESLYYPAQSITIFISLISIFNFFGRVCSGFISETLMTKHKLPRPLMFALAHLLTCIGLLFVAFPFHGSIYIASVVVGFGFGAQVPMVFAIISELFGLKRYATLFNFGQLSVPIGSYILNVDIIGKLYDMEARKQGTTKNGKGLTCTGHECFSTSFTILATVTLFGALTSLVLAFRTRDFYKGDVYNKYREDMWMPESDMEFYCLDNKKKSNDNHPNIVVLDYLHSKELEFPLEGKPDDMGEKEWKKLDRKVLGTIRLTLTKNVQSSVAKTTTMGLMNALANMYEKASVNNKVYLATKFFNLKMAESTPITAHLNEFDVLINKLVAVDLEFSHEVYAILLLRSLPDSWEPMRAAISNSCEKEKLKFEDVRDAALAEEIRRKDSGIAPTSGSVLNVDRGRNNNRGYGNRGKSKNNRSRSRNSRFECWNCGKIGHLKSNCKAPKKNEGNEADANVAEQIHDALVIAVESAHDTWVMDSGNHGKVYLADGEPLDIIGIGEVNLKMANGSVWKIRKLDNEGCEISFGQGNWKVTKGAMVIARGSKSGTLYVNNNDKDMVAVVDHSSYTQLWHNVLGHMSEKGMKILHSAGKLQGLKAVDHKLCEGCVFGKQKRVSFSKTGAAPNLRNWSWFTLMYGAF</sequence>
<dbReference type="Pfam" id="PF06813">
    <property type="entry name" value="Nodulin-like"/>
    <property type="match status" value="1"/>
</dbReference>
<feature type="transmembrane region" description="Helical" evidence="7">
    <location>
        <begin position="333"/>
        <end position="351"/>
    </location>
</feature>
<dbReference type="InterPro" id="IPR056555">
    <property type="entry name" value="NFD4_C"/>
</dbReference>
<proteinExistence type="predicted"/>
<dbReference type="GO" id="GO:0003676">
    <property type="term" value="F:nucleic acid binding"/>
    <property type="evidence" value="ECO:0007669"/>
    <property type="project" value="InterPro"/>
</dbReference>
<keyword evidence="2 7" id="KW-0812">Transmembrane</keyword>
<protein>
    <submittedName>
        <fullName evidence="10">Uncharacterized protein LOC111020469</fullName>
    </submittedName>
</protein>
<keyword evidence="3 7" id="KW-1133">Transmembrane helix</keyword>
<evidence type="ECO:0000256" key="1">
    <source>
        <dbReference type="ARBA" id="ARBA00004141"/>
    </source>
</evidence>
<dbReference type="AlphaFoldDB" id="A0A6J1DF43"/>
<feature type="transmembrane region" description="Helical" evidence="7">
    <location>
        <begin position="247"/>
        <end position="266"/>
    </location>
</feature>
<dbReference type="Pfam" id="PF13976">
    <property type="entry name" value="gag_pre-integrs"/>
    <property type="match status" value="1"/>
</dbReference>
<dbReference type="CDD" id="cd17354">
    <property type="entry name" value="MFS_Mch1p_like"/>
    <property type="match status" value="1"/>
</dbReference>
<dbReference type="Pfam" id="PF23262">
    <property type="entry name" value="NFD4_C"/>
    <property type="match status" value="1"/>
</dbReference>
<evidence type="ECO:0000256" key="2">
    <source>
        <dbReference type="ARBA" id="ARBA00022692"/>
    </source>
</evidence>
<dbReference type="InterPro" id="IPR001878">
    <property type="entry name" value="Znf_CCHC"/>
</dbReference>
<evidence type="ECO:0000313" key="10">
    <source>
        <dbReference type="RefSeq" id="XP_022152845.1"/>
    </source>
</evidence>
<dbReference type="SMART" id="SM00343">
    <property type="entry name" value="ZnF_C2HC"/>
    <property type="match status" value="1"/>
</dbReference>
<dbReference type="OrthoDB" id="410267at2759"/>
<dbReference type="GeneID" id="111020469"/>
<reference evidence="10" key="1">
    <citation type="submission" date="2025-08" db="UniProtKB">
        <authorList>
            <consortium name="RefSeq"/>
        </authorList>
    </citation>
    <scope>IDENTIFICATION</scope>
    <source>
        <strain evidence="10">OHB3-1</strain>
    </source>
</reference>
<dbReference type="InterPro" id="IPR036875">
    <property type="entry name" value="Znf_CCHC_sf"/>
</dbReference>
<name>A0A6J1DF43_MOMCH</name>
<evidence type="ECO:0000256" key="5">
    <source>
        <dbReference type="PROSITE-ProRule" id="PRU00047"/>
    </source>
</evidence>
<dbReference type="GO" id="GO:0008270">
    <property type="term" value="F:zinc ion binding"/>
    <property type="evidence" value="ECO:0007669"/>
    <property type="project" value="UniProtKB-KW"/>
</dbReference>
<feature type="domain" description="CCHC-type" evidence="8">
    <location>
        <begin position="782"/>
        <end position="796"/>
    </location>
</feature>
<feature type="transmembrane region" description="Helical" evidence="7">
    <location>
        <begin position="180"/>
        <end position="201"/>
    </location>
</feature>
<organism evidence="9 10">
    <name type="scientific">Momordica charantia</name>
    <name type="common">Bitter gourd</name>
    <name type="synonym">Balsam pear</name>
    <dbReference type="NCBI Taxonomy" id="3673"/>
    <lineage>
        <taxon>Eukaryota</taxon>
        <taxon>Viridiplantae</taxon>
        <taxon>Streptophyta</taxon>
        <taxon>Embryophyta</taxon>
        <taxon>Tracheophyta</taxon>
        <taxon>Spermatophyta</taxon>
        <taxon>Magnoliopsida</taxon>
        <taxon>eudicotyledons</taxon>
        <taxon>Gunneridae</taxon>
        <taxon>Pentapetalae</taxon>
        <taxon>rosids</taxon>
        <taxon>fabids</taxon>
        <taxon>Cucurbitales</taxon>
        <taxon>Cucurbitaceae</taxon>
        <taxon>Momordiceae</taxon>
        <taxon>Momordica</taxon>
    </lineage>
</organism>
<feature type="transmembrane region" description="Helical" evidence="7">
    <location>
        <begin position="150"/>
        <end position="174"/>
    </location>
</feature>
<keyword evidence="5" id="KW-0479">Metal-binding</keyword>
<dbReference type="SUPFAM" id="SSF57756">
    <property type="entry name" value="Retrovirus zinc finger-like domains"/>
    <property type="match status" value="1"/>
</dbReference>
<keyword evidence="4 7" id="KW-0472">Membrane</keyword>
<keyword evidence="5" id="KW-0862">Zinc</keyword>
<feature type="transmembrane region" description="Helical" evidence="7">
    <location>
        <begin position="85"/>
        <end position="106"/>
    </location>
</feature>
<dbReference type="InterPro" id="IPR025724">
    <property type="entry name" value="GAG-pre-integrase_dom"/>
</dbReference>
<dbReference type="PANTHER" id="PTHR21576">
    <property type="entry name" value="UNCHARACTERIZED NODULIN-LIKE PROTEIN"/>
    <property type="match status" value="1"/>
</dbReference>
<evidence type="ECO:0000256" key="6">
    <source>
        <dbReference type="SAM" id="MobiDB-lite"/>
    </source>
</evidence>
<dbReference type="Gene3D" id="1.20.1250.20">
    <property type="entry name" value="MFS general substrate transporter like domains"/>
    <property type="match status" value="2"/>
</dbReference>
<evidence type="ECO:0000259" key="8">
    <source>
        <dbReference type="PROSITE" id="PS50158"/>
    </source>
</evidence>
<evidence type="ECO:0000256" key="3">
    <source>
        <dbReference type="ARBA" id="ARBA00022989"/>
    </source>
</evidence>
<dbReference type="Proteomes" id="UP000504603">
    <property type="component" value="Unplaced"/>
</dbReference>
<feature type="transmembrane region" description="Helical" evidence="7">
    <location>
        <begin position="213"/>
        <end position="235"/>
    </location>
</feature>
<feature type="compositionally biased region" description="Basic residues" evidence="6">
    <location>
        <begin position="766"/>
        <end position="775"/>
    </location>
</feature>
<dbReference type="PROSITE" id="PS50158">
    <property type="entry name" value="ZF_CCHC"/>
    <property type="match status" value="1"/>
</dbReference>
<evidence type="ECO:0000313" key="9">
    <source>
        <dbReference type="Proteomes" id="UP000504603"/>
    </source>
</evidence>
<gene>
    <name evidence="10" type="primary">LOC111020469</name>
</gene>
<accession>A0A6J1DF43</accession>
<feature type="region of interest" description="Disordered" evidence="6">
    <location>
        <begin position="746"/>
        <end position="775"/>
    </location>
</feature>
<keyword evidence="5" id="KW-0863">Zinc-finger</keyword>
<dbReference type="GO" id="GO:0016020">
    <property type="term" value="C:membrane"/>
    <property type="evidence" value="ECO:0007669"/>
    <property type="project" value="UniProtKB-SubCell"/>
</dbReference>
<feature type="transmembrane region" description="Helical" evidence="7">
    <location>
        <begin position="363"/>
        <end position="382"/>
    </location>
</feature>
<evidence type="ECO:0000256" key="7">
    <source>
        <dbReference type="SAM" id="Phobius"/>
    </source>
</evidence>
<dbReference type="KEGG" id="mcha:111020469"/>
<feature type="transmembrane region" description="Helical" evidence="7">
    <location>
        <begin position="20"/>
        <end position="40"/>
    </location>
</feature>
<dbReference type="InterPro" id="IPR036259">
    <property type="entry name" value="MFS_trans_sf"/>
</dbReference>
<feature type="transmembrane region" description="Helical" evidence="7">
    <location>
        <begin position="513"/>
        <end position="532"/>
    </location>
</feature>
<dbReference type="Pfam" id="PF14223">
    <property type="entry name" value="Retrotran_gag_2"/>
    <property type="match status" value="1"/>
</dbReference>
<dbReference type="RefSeq" id="XP_022152845.1">
    <property type="nucleotide sequence ID" value="XM_022297153.1"/>
</dbReference>
<dbReference type="InterPro" id="IPR010658">
    <property type="entry name" value="Nodulin-like"/>
</dbReference>
<dbReference type="PANTHER" id="PTHR21576:SF29">
    <property type="entry name" value="NODULIN-LIKE DOMAIN-CONTAINING PROTEIN"/>
    <property type="match status" value="1"/>
</dbReference>
<feature type="transmembrane region" description="Helical" evidence="7">
    <location>
        <begin position="403"/>
        <end position="421"/>
    </location>
</feature>
<dbReference type="Pfam" id="PF00098">
    <property type="entry name" value="zf-CCHC"/>
    <property type="match status" value="1"/>
</dbReference>
<evidence type="ECO:0000256" key="4">
    <source>
        <dbReference type="ARBA" id="ARBA00023136"/>
    </source>
</evidence>
<feature type="transmembrane region" description="Helical" evidence="7">
    <location>
        <begin position="427"/>
        <end position="449"/>
    </location>
</feature>
<dbReference type="SUPFAM" id="SSF103473">
    <property type="entry name" value="MFS general substrate transporter"/>
    <property type="match status" value="1"/>
</dbReference>